<accession>A0A7W6QBE9</accession>
<dbReference type="EMBL" id="JACIFV010000019">
    <property type="protein sequence ID" value="MBB4194464.1"/>
    <property type="molecule type" value="Genomic_DNA"/>
</dbReference>
<dbReference type="InterPro" id="IPR057326">
    <property type="entry name" value="KR_dom"/>
</dbReference>
<protein>
    <submittedName>
        <fullName evidence="3">NAD(P)-dependent dehydrogenase (Short-subunit alcohol dehydrogenase family)</fullName>
    </submittedName>
</protein>
<evidence type="ECO:0000313" key="4">
    <source>
        <dbReference type="Proteomes" id="UP000524492"/>
    </source>
</evidence>
<dbReference type="InterPro" id="IPR036291">
    <property type="entry name" value="NAD(P)-bd_dom_sf"/>
</dbReference>
<dbReference type="Proteomes" id="UP000524492">
    <property type="component" value="Unassembled WGS sequence"/>
</dbReference>
<gene>
    <name evidence="3" type="ORF">GGD53_004643</name>
</gene>
<dbReference type="PANTHER" id="PTHR43975">
    <property type="entry name" value="ZGC:101858"/>
    <property type="match status" value="1"/>
</dbReference>
<dbReference type="PRINTS" id="PR00081">
    <property type="entry name" value="GDHRDH"/>
</dbReference>
<name>A0A7W6QBE9_9HYPH</name>
<dbReference type="PRINTS" id="PR00080">
    <property type="entry name" value="SDRFAMILY"/>
</dbReference>
<sequence length="255" mass="25819">MRLDGKTAMIVGAGSGIGAATARLFAGLGARCLLIGPDAEPLEEIASATDAEAMTADASQPADMAKAVALVNRHHGAVDILVNCAGGGGNAPLGDLSDAEWSKALSTNLETARISAAACLPDLIRTRGSIVFVASLAGLRAVPGATGYIAAKHAVVGLMKAIAADYGPSGVRVNAVCPGLVRTAMADAVMDHFAGENGLDRVGMYARATGRYPLRRPGEPDEIARAIAFLASDWASFITGECLVADGGGSVVDVF</sequence>
<dbReference type="SUPFAM" id="SSF51735">
    <property type="entry name" value="NAD(P)-binding Rossmann-fold domains"/>
    <property type="match status" value="1"/>
</dbReference>
<dbReference type="CDD" id="cd05233">
    <property type="entry name" value="SDR_c"/>
    <property type="match status" value="1"/>
</dbReference>
<dbReference type="PANTHER" id="PTHR43975:SF2">
    <property type="entry name" value="EG:BACR7A4.14 PROTEIN-RELATED"/>
    <property type="match status" value="1"/>
</dbReference>
<comment type="similarity">
    <text evidence="1">Belongs to the short-chain dehydrogenases/reductases (SDR) family.</text>
</comment>
<proteinExistence type="inferred from homology"/>
<evidence type="ECO:0000259" key="2">
    <source>
        <dbReference type="SMART" id="SM00822"/>
    </source>
</evidence>
<comment type="caution">
    <text evidence="3">The sequence shown here is derived from an EMBL/GenBank/DDBJ whole genome shotgun (WGS) entry which is preliminary data.</text>
</comment>
<dbReference type="Gene3D" id="3.40.50.720">
    <property type="entry name" value="NAD(P)-binding Rossmann-like Domain"/>
    <property type="match status" value="1"/>
</dbReference>
<keyword evidence="4" id="KW-1185">Reference proteome</keyword>
<dbReference type="InterPro" id="IPR002347">
    <property type="entry name" value="SDR_fam"/>
</dbReference>
<dbReference type="FunFam" id="3.40.50.720:FF:000084">
    <property type="entry name" value="Short-chain dehydrogenase reductase"/>
    <property type="match status" value="1"/>
</dbReference>
<reference evidence="3 4" key="1">
    <citation type="submission" date="2020-08" db="EMBL/GenBank/DDBJ databases">
        <title>Genomic Encyclopedia of Type Strains, Phase IV (KMG-V): Genome sequencing to study the core and pangenomes of soil and plant-associated prokaryotes.</title>
        <authorList>
            <person name="Whitman W."/>
        </authorList>
    </citation>
    <scope>NUCLEOTIDE SEQUENCE [LARGE SCALE GENOMIC DNA]</scope>
    <source>
        <strain evidence="3 4">SEMIA 4074</strain>
    </source>
</reference>
<organism evidence="3 4">
    <name type="scientific">Rhizobium aethiopicum</name>
    <dbReference type="NCBI Taxonomy" id="1138170"/>
    <lineage>
        <taxon>Bacteria</taxon>
        <taxon>Pseudomonadati</taxon>
        <taxon>Pseudomonadota</taxon>
        <taxon>Alphaproteobacteria</taxon>
        <taxon>Hyphomicrobiales</taxon>
        <taxon>Rhizobiaceae</taxon>
        <taxon>Rhizobium/Agrobacterium group</taxon>
        <taxon>Rhizobium</taxon>
    </lineage>
</organism>
<dbReference type="Pfam" id="PF13561">
    <property type="entry name" value="adh_short_C2"/>
    <property type="match status" value="1"/>
</dbReference>
<feature type="domain" description="Ketoreductase" evidence="2">
    <location>
        <begin position="6"/>
        <end position="193"/>
    </location>
</feature>
<dbReference type="RefSeq" id="WP_184459104.1">
    <property type="nucleotide sequence ID" value="NZ_JACIFV010000019.1"/>
</dbReference>
<dbReference type="AlphaFoldDB" id="A0A7W6QBE9"/>
<dbReference type="SMART" id="SM00822">
    <property type="entry name" value="PKS_KR"/>
    <property type="match status" value="1"/>
</dbReference>
<evidence type="ECO:0000313" key="3">
    <source>
        <dbReference type="EMBL" id="MBB4194464.1"/>
    </source>
</evidence>
<evidence type="ECO:0000256" key="1">
    <source>
        <dbReference type="ARBA" id="ARBA00006484"/>
    </source>
</evidence>